<keyword evidence="1" id="KW-0808">Transferase</keyword>
<evidence type="ECO:0000313" key="1">
    <source>
        <dbReference type="EMBL" id="RLJ68002.1"/>
    </source>
</evidence>
<protein>
    <submittedName>
        <fullName evidence="1">Sulfotransferase family protein</fullName>
    </submittedName>
</protein>
<gene>
    <name evidence="1" type="ORF">DFR35_0556</name>
</gene>
<organism evidence="1 2">
    <name type="scientific">Sulfurisoma sediminicola</name>
    <dbReference type="NCBI Taxonomy" id="1381557"/>
    <lineage>
        <taxon>Bacteria</taxon>
        <taxon>Pseudomonadati</taxon>
        <taxon>Pseudomonadota</taxon>
        <taxon>Betaproteobacteria</taxon>
        <taxon>Nitrosomonadales</taxon>
        <taxon>Sterolibacteriaceae</taxon>
        <taxon>Sulfurisoma</taxon>
    </lineage>
</organism>
<name>A0A497XJ90_9PROT</name>
<dbReference type="OrthoDB" id="8579417at2"/>
<evidence type="ECO:0000313" key="2">
    <source>
        <dbReference type="Proteomes" id="UP000268908"/>
    </source>
</evidence>
<comment type="caution">
    <text evidence="1">The sequence shown here is derived from an EMBL/GenBank/DDBJ whole genome shotgun (WGS) entry which is preliminary data.</text>
</comment>
<dbReference type="EMBL" id="RCCI01000004">
    <property type="protein sequence ID" value="RLJ68002.1"/>
    <property type="molecule type" value="Genomic_DNA"/>
</dbReference>
<dbReference type="InterPro" id="IPR027417">
    <property type="entry name" value="P-loop_NTPase"/>
</dbReference>
<dbReference type="GO" id="GO:0016740">
    <property type="term" value="F:transferase activity"/>
    <property type="evidence" value="ECO:0007669"/>
    <property type="project" value="UniProtKB-KW"/>
</dbReference>
<keyword evidence="2" id="KW-1185">Reference proteome</keyword>
<dbReference type="Pfam" id="PF13469">
    <property type="entry name" value="Sulfotransfer_3"/>
    <property type="match status" value="1"/>
</dbReference>
<proteinExistence type="predicted"/>
<accession>A0A497XJ90</accession>
<dbReference type="SUPFAM" id="SSF52540">
    <property type="entry name" value="P-loop containing nucleoside triphosphate hydrolases"/>
    <property type="match status" value="1"/>
</dbReference>
<dbReference type="RefSeq" id="WP_121239939.1">
    <property type="nucleotide sequence ID" value="NZ_BHVV01000001.1"/>
</dbReference>
<sequence>MPQPGYPPGVVYIGLQKTGSTYLRHYFYNHPEIHCTRHGTFFQTAAADVARHGGDAVRSRYEALFADDPGKPCRIDMYEAIGMGYVLEGLDAWNARDFIKVDAPLNAEHIFTAPVTVAERVRAVVPDAKVLLTIRNQAGWLDSNYRHYFEQLPAGRETLLDFLSTPEGKVVMDVAMFDRVVEIYDRLFGPERVLVLPMERIERDEGAALRDLCQFLGVEHLPYRREDKDFNRGRALGALMSTRKVGAANQSGGLFDRLLGRKQPQWQMTTEEALKHLACVYAASNARLSRRIGVDLSALGYPC</sequence>
<dbReference type="AlphaFoldDB" id="A0A497XJ90"/>
<dbReference type="Gene3D" id="3.40.50.300">
    <property type="entry name" value="P-loop containing nucleotide triphosphate hydrolases"/>
    <property type="match status" value="1"/>
</dbReference>
<dbReference type="Proteomes" id="UP000268908">
    <property type="component" value="Unassembled WGS sequence"/>
</dbReference>
<reference evidence="1 2" key="1">
    <citation type="submission" date="2018-10" db="EMBL/GenBank/DDBJ databases">
        <title>Genomic Encyclopedia of Type Strains, Phase IV (KMG-IV): sequencing the most valuable type-strain genomes for metagenomic binning, comparative biology and taxonomic classification.</title>
        <authorList>
            <person name="Goeker M."/>
        </authorList>
    </citation>
    <scope>NUCLEOTIDE SEQUENCE [LARGE SCALE GENOMIC DNA]</scope>
    <source>
        <strain evidence="1 2">DSM 26916</strain>
    </source>
</reference>